<dbReference type="Gene3D" id="3.40.50.720">
    <property type="entry name" value="NAD(P)-binding Rossmann-like Domain"/>
    <property type="match status" value="1"/>
</dbReference>
<accession>A0A9P8VYQ2</accession>
<protein>
    <submittedName>
        <fullName evidence="5">NAD-binding Rossmann fold oxidoreductase family protein</fullName>
    </submittedName>
</protein>
<reference evidence="5 6" key="1">
    <citation type="journal article" date="2021" name="Nat. Commun.">
        <title>Genetic determinants of endophytism in the Arabidopsis root mycobiome.</title>
        <authorList>
            <person name="Mesny F."/>
            <person name="Miyauchi S."/>
            <person name="Thiergart T."/>
            <person name="Pickel B."/>
            <person name="Atanasova L."/>
            <person name="Karlsson M."/>
            <person name="Huettel B."/>
            <person name="Barry K.W."/>
            <person name="Haridas S."/>
            <person name="Chen C."/>
            <person name="Bauer D."/>
            <person name="Andreopoulos W."/>
            <person name="Pangilinan J."/>
            <person name="LaButti K."/>
            <person name="Riley R."/>
            <person name="Lipzen A."/>
            <person name="Clum A."/>
            <person name="Drula E."/>
            <person name="Henrissat B."/>
            <person name="Kohler A."/>
            <person name="Grigoriev I.V."/>
            <person name="Martin F.M."/>
            <person name="Hacquard S."/>
        </authorList>
    </citation>
    <scope>NUCLEOTIDE SEQUENCE [LARGE SCALE GENOMIC DNA]</scope>
    <source>
        <strain evidence="5 6">MPI-CAGE-CH-0241</strain>
    </source>
</reference>
<evidence type="ECO:0000313" key="6">
    <source>
        <dbReference type="Proteomes" id="UP000777438"/>
    </source>
</evidence>
<dbReference type="PANTHER" id="PTHR42840:SF3">
    <property type="entry name" value="BINDING ROSSMANN FOLD OXIDOREDUCTASE, PUTATIVE (AFU_ORTHOLOGUE AFUA_2G10240)-RELATED"/>
    <property type="match status" value="1"/>
</dbReference>
<dbReference type="Gene3D" id="3.30.360.10">
    <property type="entry name" value="Dihydrodipicolinate Reductase, domain 2"/>
    <property type="match status" value="1"/>
</dbReference>
<comment type="caution">
    <text evidence="5">The sequence shown here is derived from an EMBL/GenBank/DDBJ whole genome shotgun (WGS) entry which is preliminary data.</text>
</comment>
<dbReference type="GO" id="GO:0005737">
    <property type="term" value="C:cytoplasm"/>
    <property type="evidence" value="ECO:0007669"/>
    <property type="project" value="TreeGrafter"/>
</dbReference>
<dbReference type="Proteomes" id="UP000777438">
    <property type="component" value="Unassembled WGS sequence"/>
</dbReference>
<dbReference type="AlphaFoldDB" id="A0A9P8VYQ2"/>
<feature type="domain" description="Gfo/Idh/MocA-like oxidoreductase N-terminal" evidence="3">
    <location>
        <begin position="7"/>
        <end position="130"/>
    </location>
</feature>
<evidence type="ECO:0000256" key="2">
    <source>
        <dbReference type="ARBA" id="ARBA00023002"/>
    </source>
</evidence>
<gene>
    <name evidence="5" type="ORF">B0T10DRAFT_579112</name>
</gene>
<keyword evidence="6" id="KW-1185">Reference proteome</keyword>
<dbReference type="GO" id="GO:0000166">
    <property type="term" value="F:nucleotide binding"/>
    <property type="evidence" value="ECO:0007669"/>
    <property type="project" value="InterPro"/>
</dbReference>
<dbReference type="InterPro" id="IPR036291">
    <property type="entry name" value="NAD(P)-bd_dom_sf"/>
</dbReference>
<dbReference type="EMBL" id="JAGPYM010000020">
    <property type="protein sequence ID" value="KAH6884465.1"/>
    <property type="molecule type" value="Genomic_DNA"/>
</dbReference>
<dbReference type="Pfam" id="PF22725">
    <property type="entry name" value="GFO_IDH_MocA_C3"/>
    <property type="match status" value="1"/>
</dbReference>
<dbReference type="OrthoDB" id="446809at2759"/>
<dbReference type="InterPro" id="IPR000683">
    <property type="entry name" value="Gfo/Idh/MocA-like_OxRdtase_N"/>
</dbReference>
<dbReference type="SUPFAM" id="SSF55347">
    <property type="entry name" value="Glyceraldehyde-3-phosphate dehydrogenase-like, C-terminal domain"/>
    <property type="match status" value="1"/>
</dbReference>
<dbReference type="Pfam" id="PF01408">
    <property type="entry name" value="GFO_IDH_MocA"/>
    <property type="match status" value="1"/>
</dbReference>
<dbReference type="GO" id="GO:0016491">
    <property type="term" value="F:oxidoreductase activity"/>
    <property type="evidence" value="ECO:0007669"/>
    <property type="project" value="UniProtKB-KW"/>
</dbReference>
<sequence length="360" mass="39467">MTAPIKLNVGVVGIGRMGQSHAFNLLHKTPRANLLCACSPAEQDLVWGKEHLVPHGVKLYPTFEEMIETPELQAIVIASLSALHAEQTLVALDKGIHVLCEKPVCTTVNELEDIIQRVEANPQTKLMVGFVRRFDESYQDALSKIQQGGIGKPLIYRSQQCEKGDTGPFFKGYLRNSGGIFVDSIIHDIDLALMFLGGTECIPKSVSAVGMNAVHTDLAELGDADNAVGICEFWDGQFAFFYNSRIAAHGYDSQSEIFGTTGKVSVNLTSRRNRVELCDGDGFIKTDPTPSWYDRYKEAFVAEVNGWVNAILDGAPMPIPLRSSLTSLVIATSLQESLKTEQKIQFDRAGKPLALPSLRL</sequence>
<organism evidence="5 6">
    <name type="scientific">Thelonectria olida</name>
    <dbReference type="NCBI Taxonomy" id="1576542"/>
    <lineage>
        <taxon>Eukaryota</taxon>
        <taxon>Fungi</taxon>
        <taxon>Dikarya</taxon>
        <taxon>Ascomycota</taxon>
        <taxon>Pezizomycotina</taxon>
        <taxon>Sordariomycetes</taxon>
        <taxon>Hypocreomycetidae</taxon>
        <taxon>Hypocreales</taxon>
        <taxon>Nectriaceae</taxon>
        <taxon>Thelonectria</taxon>
    </lineage>
</organism>
<dbReference type="GO" id="GO:0006740">
    <property type="term" value="P:NADPH regeneration"/>
    <property type="evidence" value="ECO:0007669"/>
    <property type="project" value="TreeGrafter"/>
</dbReference>
<dbReference type="PANTHER" id="PTHR42840">
    <property type="entry name" value="NAD(P)-BINDING ROSSMANN-FOLD SUPERFAMILY PROTEIN-RELATED"/>
    <property type="match status" value="1"/>
</dbReference>
<dbReference type="SUPFAM" id="SSF51735">
    <property type="entry name" value="NAD(P)-binding Rossmann-fold domains"/>
    <property type="match status" value="1"/>
</dbReference>
<evidence type="ECO:0000256" key="1">
    <source>
        <dbReference type="ARBA" id="ARBA00010928"/>
    </source>
</evidence>
<evidence type="ECO:0000313" key="5">
    <source>
        <dbReference type="EMBL" id="KAH6884465.1"/>
    </source>
</evidence>
<feature type="domain" description="GFO/IDH/MocA-like oxidoreductase" evidence="4">
    <location>
        <begin position="139"/>
        <end position="264"/>
    </location>
</feature>
<keyword evidence="2" id="KW-0560">Oxidoreductase</keyword>
<evidence type="ECO:0000259" key="4">
    <source>
        <dbReference type="Pfam" id="PF22725"/>
    </source>
</evidence>
<name>A0A9P8VYQ2_9HYPO</name>
<dbReference type="InterPro" id="IPR055170">
    <property type="entry name" value="GFO_IDH_MocA-like_dom"/>
</dbReference>
<comment type="similarity">
    <text evidence="1">Belongs to the Gfo/Idh/MocA family.</text>
</comment>
<evidence type="ECO:0000259" key="3">
    <source>
        <dbReference type="Pfam" id="PF01408"/>
    </source>
</evidence>
<proteinExistence type="inferred from homology"/>